<evidence type="ECO:0000313" key="1">
    <source>
        <dbReference type="EMBL" id="CAG8705202.1"/>
    </source>
</evidence>
<accession>A0ABN7UZE4</accession>
<dbReference type="Proteomes" id="UP000789901">
    <property type="component" value="Unassembled WGS sequence"/>
</dbReference>
<feature type="non-terminal residue" evidence="1">
    <location>
        <position position="1"/>
    </location>
</feature>
<reference evidence="1 2" key="1">
    <citation type="submission" date="2021-06" db="EMBL/GenBank/DDBJ databases">
        <authorList>
            <person name="Kallberg Y."/>
            <person name="Tangrot J."/>
            <person name="Rosling A."/>
        </authorList>
    </citation>
    <scope>NUCLEOTIDE SEQUENCE [LARGE SCALE GENOMIC DNA]</scope>
    <source>
        <strain evidence="1 2">120-4 pot B 10/14</strain>
    </source>
</reference>
<evidence type="ECO:0000313" key="2">
    <source>
        <dbReference type="Proteomes" id="UP000789901"/>
    </source>
</evidence>
<comment type="caution">
    <text evidence="1">The sequence shown here is derived from an EMBL/GenBank/DDBJ whole genome shotgun (WGS) entry which is preliminary data.</text>
</comment>
<protein>
    <submittedName>
        <fullName evidence="1">32136_t:CDS:1</fullName>
    </submittedName>
</protein>
<organism evidence="1 2">
    <name type="scientific">Gigaspora margarita</name>
    <dbReference type="NCBI Taxonomy" id="4874"/>
    <lineage>
        <taxon>Eukaryota</taxon>
        <taxon>Fungi</taxon>
        <taxon>Fungi incertae sedis</taxon>
        <taxon>Mucoromycota</taxon>
        <taxon>Glomeromycotina</taxon>
        <taxon>Glomeromycetes</taxon>
        <taxon>Diversisporales</taxon>
        <taxon>Gigasporaceae</taxon>
        <taxon>Gigaspora</taxon>
    </lineage>
</organism>
<keyword evidence="2" id="KW-1185">Reference proteome</keyword>
<name>A0ABN7UZE4_GIGMA</name>
<dbReference type="EMBL" id="CAJVQB010007542">
    <property type="protein sequence ID" value="CAG8705202.1"/>
    <property type="molecule type" value="Genomic_DNA"/>
</dbReference>
<sequence>YDNRGKAADDRANDLENYLESEIGKDLVRLSGMGYRKVKTSGDSRKVGRLEFGNSVKGISRSSGSLGANSSDLNKREHVLENEFKGYDIANLVIEEVASLESINQVKDKKHGITGYNYC</sequence>
<gene>
    <name evidence="1" type="ORF">GMARGA_LOCUS12391</name>
</gene>
<proteinExistence type="predicted"/>